<keyword evidence="2" id="KW-1185">Reference proteome</keyword>
<dbReference type="InterPro" id="IPR032710">
    <property type="entry name" value="NTF2-like_dom_sf"/>
</dbReference>
<dbReference type="Proteomes" id="UP000682802">
    <property type="component" value="Chromosome 1"/>
</dbReference>
<dbReference type="SUPFAM" id="SSF54427">
    <property type="entry name" value="NTF2-like"/>
    <property type="match status" value="1"/>
</dbReference>
<evidence type="ECO:0008006" key="3">
    <source>
        <dbReference type="Google" id="ProtNLM"/>
    </source>
</evidence>
<organism evidence="1 2">
    <name type="scientific">Flammeovirga kamogawensis</name>
    <dbReference type="NCBI Taxonomy" id="373891"/>
    <lineage>
        <taxon>Bacteria</taxon>
        <taxon>Pseudomonadati</taxon>
        <taxon>Bacteroidota</taxon>
        <taxon>Cytophagia</taxon>
        <taxon>Cytophagales</taxon>
        <taxon>Flammeovirgaceae</taxon>
        <taxon>Flammeovirga</taxon>
    </lineage>
</organism>
<dbReference type="Gene3D" id="3.10.450.50">
    <property type="match status" value="1"/>
</dbReference>
<accession>A0ABX8GZF6</accession>
<dbReference type="RefSeq" id="WP_215586355.1">
    <property type="nucleotide sequence ID" value="NZ_CP076128.1"/>
</dbReference>
<name>A0ABX8GZF6_9BACT</name>
<sequence length="130" mass="15346">MMKNKEHLAKKILKWNQRHLLSSTHITKADIAQCFAPSFIVKVNGREYKVDYERYLEFLTHFKSNIHSINYDVQEYICSSDRVVAVMNATIVRNDHSIDNFETMLLLKFDENDLITLWQEVYTKVGETQS</sequence>
<evidence type="ECO:0000313" key="2">
    <source>
        <dbReference type="Proteomes" id="UP000682802"/>
    </source>
</evidence>
<dbReference type="EMBL" id="CP076128">
    <property type="protein sequence ID" value="QWG09001.1"/>
    <property type="molecule type" value="Genomic_DNA"/>
</dbReference>
<reference evidence="1 2" key="1">
    <citation type="submission" date="2021-05" db="EMBL/GenBank/DDBJ databases">
        <title>Comparative genomic studies on the polysaccharide-degrading batcterial strains of the Flammeovirga genus.</title>
        <authorList>
            <person name="Zewei F."/>
            <person name="Zheng Z."/>
            <person name="Yu L."/>
            <person name="Ruyue G."/>
            <person name="Yanhong M."/>
            <person name="Yuanyuan C."/>
            <person name="Jingyan G."/>
            <person name="Wenjun H."/>
        </authorList>
    </citation>
    <scope>NUCLEOTIDE SEQUENCE [LARGE SCALE GENOMIC DNA]</scope>
    <source>
        <strain evidence="1 2">YS10</strain>
    </source>
</reference>
<evidence type="ECO:0000313" key="1">
    <source>
        <dbReference type="EMBL" id="QWG09001.1"/>
    </source>
</evidence>
<protein>
    <recommendedName>
        <fullName evidence="3">Nuclear transport factor 2 family protein</fullName>
    </recommendedName>
</protein>
<proteinExistence type="predicted"/>
<gene>
    <name evidence="1" type="ORF">KM029_08675</name>
</gene>